<keyword evidence="2" id="KW-1185">Reference proteome</keyword>
<organism evidence="1 2">
    <name type="scientific">Candidatus Megaera venefica</name>
    <dbReference type="NCBI Taxonomy" id="2055910"/>
    <lineage>
        <taxon>Bacteria</taxon>
        <taxon>Pseudomonadati</taxon>
        <taxon>Pseudomonadota</taxon>
        <taxon>Alphaproteobacteria</taxon>
        <taxon>Rickettsiales</taxon>
        <taxon>Rickettsiaceae</taxon>
        <taxon>Candidatus Megaera</taxon>
    </lineage>
</organism>
<proteinExistence type="predicted"/>
<accession>A0ABU5NEJ6</accession>
<protein>
    <submittedName>
        <fullName evidence="1">Uncharacterized protein</fullName>
    </submittedName>
</protein>
<dbReference type="EMBL" id="JARJFB010000180">
    <property type="protein sequence ID" value="MEA0971575.1"/>
    <property type="molecule type" value="Genomic_DNA"/>
</dbReference>
<sequence length="67" mass="6833">MSEETKAKNYGSRLESNATSLLSDVTTDFATERASLGSVIDTTAGAIIGATATIGTNLVVPCGLVLQ</sequence>
<comment type="caution">
    <text evidence="1">The sequence shown here is derived from an EMBL/GenBank/DDBJ whole genome shotgun (WGS) entry which is preliminary data.</text>
</comment>
<gene>
    <name evidence="1" type="ORF">Megvenef_01557</name>
</gene>
<name>A0ABU5NEJ6_9RICK</name>
<reference evidence="1 2" key="1">
    <citation type="submission" date="2023-03" db="EMBL/GenBank/DDBJ databases">
        <title>Host association and intracellularity evolved multiple times independently in the Rickettsiales.</title>
        <authorList>
            <person name="Castelli M."/>
            <person name="Nardi T."/>
            <person name="Gammuto L."/>
            <person name="Bellinzona G."/>
            <person name="Sabaneyeva E."/>
            <person name="Potekhin A."/>
            <person name="Serra V."/>
            <person name="Petroni G."/>
            <person name="Sassera D."/>
        </authorList>
    </citation>
    <scope>NUCLEOTIDE SEQUENCE [LARGE SCALE GENOMIC DNA]</scope>
    <source>
        <strain evidence="1 2">Sr 2-6</strain>
    </source>
</reference>
<evidence type="ECO:0000313" key="1">
    <source>
        <dbReference type="EMBL" id="MEA0971575.1"/>
    </source>
</evidence>
<evidence type="ECO:0000313" key="2">
    <source>
        <dbReference type="Proteomes" id="UP001291687"/>
    </source>
</evidence>
<dbReference type="Proteomes" id="UP001291687">
    <property type="component" value="Unassembled WGS sequence"/>
</dbReference>
<dbReference type="RefSeq" id="WP_322777485.1">
    <property type="nucleotide sequence ID" value="NZ_JARJFB010000180.1"/>
</dbReference>